<comment type="caution">
    <text evidence="5">Lacks conserved residue(s) required for the propagation of feature annotation.</text>
</comment>
<reference evidence="9" key="2">
    <citation type="submission" date="2003-02" db="EMBL/GenBank/DDBJ databases">
        <authorList>
            <person name="Packila M."/>
            <person name="Guilfoile P.G."/>
        </authorList>
    </citation>
    <scope>NUCLEOTIDE SEQUENCE</scope>
</reference>
<feature type="region of interest" description="Disordered" evidence="6">
    <location>
        <begin position="149"/>
        <end position="170"/>
    </location>
</feature>
<feature type="signal peptide" evidence="7">
    <location>
        <begin position="1"/>
        <end position="21"/>
    </location>
</feature>
<evidence type="ECO:0000259" key="8">
    <source>
        <dbReference type="PROSITE" id="PS50215"/>
    </source>
</evidence>
<feature type="binding site" evidence="5">
    <location>
        <position position="329"/>
    </location>
    <ligand>
        <name>Zn(2+)</name>
        <dbReference type="ChEBI" id="CHEBI:29105"/>
        <note>catalytic</note>
    </ligand>
</feature>
<feature type="active site" evidence="5">
    <location>
        <position position="326"/>
    </location>
</feature>
<accession>Q868N4</accession>
<dbReference type="VEuPathDB" id="VectorBase:ISCI006129"/>
<dbReference type="InterPro" id="IPR001590">
    <property type="entry name" value="Peptidase_M12B"/>
</dbReference>
<keyword evidence="1 9" id="KW-0645">Protease</keyword>
<keyword evidence="5" id="KW-0479">Metal-binding</keyword>
<sequence length="399" mass="44508">MPENVGFVVALMLSAVLAAAALPSENIVYPRIIQSRDQNGEKTLYIRPGLVLSLEKSRVFSDNFVFSEDDGVNRHDRFLDGKDLEKNFYQDRNHTSVVFVDEEKGTVQVRGILDNKFSIEPIASNGRSEDDLVAHSLLDLDDIDNPHGDDSAQDLSLHAKDVGPSTPEVTERKLKNVPEKFIVEVRIFSDPSHGPNKTMDDFIQFFGIVMSKVNQYYSRLTRPKVQFIVLSITKLTNYTFTYLLPDPVRNITRVSLCGTLGSFYKYLNATYTRDERDAIVFVTSLSGGNVGGCSGYCTVCGDNPITTNTMGFGRIGRWEPGTIAHELAHSLGMSHEGECPVFYTPGKEGLRCKKQEFGSVMGSGKPPHYFSRCLQDQARGCLMRKTKRCFDLTGGKPLF</sequence>
<dbReference type="AlphaFoldDB" id="Q868N4"/>
<keyword evidence="2" id="KW-0378">Hydrolase</keyword>
<reference evidence="9" key="1">
    <citation type="journal article" date="2002" name="Exp. Appl. Acarol.">
        <title>Mating, male Ixodes scapularis express several genes including those with sequence similarity to immunoglobulin-binding proteins and metalloproteases.</title>
        <authorList>
            <person name="Packila M."/>
            <person name="Guilfoile P.G."/>
        </authorList>
    </citation>
    <scope>NUCLEOTIDE SEQUENCE</scope>
</reference>
<keyword evidence="3 5" id="KW-0862">Zinc</keyword>
<protein>
    <submittedName>
        <fullName evidence="9">Putative metalloprotease</fullName>
    </submittedName>
</protein>
<dbReference type="Gene3D" id="3.40.390.10">
    <property type="entry name" value="Collagenase (Catalytic Domain)"/>
    <property type="match status" value="1"/>
</dbReference>
<feature type="binding site" evidence="5">
    <location>
        <position position="325"/>
    </location>
    <ligand>
        <name>Zn(2+)</name>
        <dbReference type="ChEBI" id="CHEBI:29105"/>
        <note>catalytic</note>
    </ligand>
</feature>
<dbReference type="GO" id="GO:0006508">
    <property type="term" value="P:proteolysis"/>
    <property type="evidence" value="ECO:0007669"/>
    <property type="project" value="UniProtKB-KW"/>
</dbReference>
<dbReference type="PROSITE" id="PS50215">
    <property type="entry name" value="ADAM_MEPRO"/>
    <property type="match status" value="1"/>
</dbReference>
<organism evidence="9">
    <name type="scientific">Ixodes scapularis</name>
    <name type="common">Black-legged tick</name>
    <name type="synonym">Deer tick</name>
    <dbReference type="NCBI Taxonomy" id="6945"/>
    <lineage>
        <taxon>Eukaryota</taxon>
        <taxon>Metazoa</taxon>
        <taxon>Ecdysozoa</taxon>
        <taxon>Arthropoda</taxon>
        <taxon>Chelicerata</taxon>
        <taxon>Arachnida</taxon>
        <taxon>Acari</taxon>
        <taxon>Parasitiformes</taxon>
        <taxon>Ixodida</taxon>
        <taxon>Ixodoidea</taxon>
        <taxon>Ixodidae</taxon>
        <taxon>Ixodinae</taxon>
        <taxon>Ixodes</taxon>
    </lineage>
</organism>
<dbReference type="OrthoDB" id="10324528at2759"/>
<dbReference type="PANTHER" id="PTHR11905:SF159">
    <property type="entry name" value="ADAM METALLOPROTEASE"/>
    <property type="match status" value="1"/>
</dbReference>
<dbReference type="HOGENOM" id="CLU_1333238_0_0_1"/>
<dbReference type="GO" id="GO:0004222">
    <property type="term" value="F:metalloendopeptidase activity"/>
    <property type="evidence" value="ECO:0007669"/>
    <property type="project" value="InterPro"/>
</dbReference>
<dbReference type="InterPro" id="IPR024079">
    <property type="entry name" value="MetalloPept_cat_dom_sf"/>
</dbReference>
<dbReference type="SUPFAM" id="SSF55486">
    <property type="entry name" value="Metalloproteases ('zincins'), catalytic domain"/>
    <property type="match status" value="1"/>
</dbReference>
<evidence type="ECO:0000256" key="3">
    <source>
        <dbReference type="ARBA" id="ARBA00022833"/>
    </source>
</evidence>
<feature type="domain" description="Peptidase M12B" evidence="8">
    <location>
        <begin position="175"/>
        <end position="394"/>
    </location>
</feature>
<feature type="binding site" evidence="5">
    <location>
        <position position="335"/>
    </location>
    <ligand>
        <name>Zn(2+)</name>
        <dbReference type="ChEBI" id="CHEBI:29105"/>
        <note>catalytic</note>
    </ligand>
</feature>
<dbReference type="VEuPathDB" id="VectorBase:ISCW006129"/>
<keyword evidence="4 9" id="KW-0482">Metalloprotease</keyword>
<dbReference type="PANTHER" id="PTHR11905">
    <property type="entry name" value="ADAM A DISINTEGRIN AND METALLOPROTEASE DOMAIN"/>
    <property type="match status" value="1"/>
</dbReference>
<keyword evidence="7" id="KW-0732">Signal</keyword>
<evidence type="ECO:0000313" key="9">
    <source>
        <dbReference type="EMBL" id="AAO85918.1"/>
    </source>
</evidence>
<dbReference type="EMBL" id="AY234845">
    <property type="protein sequence ID" value="AAO85918.1"/>
    <property type="molecule type" value="mRNA"/>
</dbReference>
<evidence type="ECO:0000256" key="4">
    <source>
        <dbReference type="ARBA" id="ARBA00023049"/>
    </source>
</evidence>
<name>Q868N4_IXOSC</name>
<proteinExistence type="evidence at transcript level"/>
<dbReference type="VEuPathDB" id="VectorBase:ISCP_031159"/>
<evidence type="ECO:0000256" key="1">
    <source>
        <dbReference type="ARBA" id="ARBA00022670"/>
    </source>
</evidence>
<evidence type="ECO:0000256" key="2">
    <source>
        <dbReference type="ARBA" id="ARBA00022801"/>
    </source>
</evidence>
<feature type="chain" id="PRO_5004300605" evidence="7">
    <location>
        <begin position="22"/>
        <end position="399"/>
    </location>
</feature>
<dbReference type="GO" id="GO:0046872">
    <property type="term" value="F:metal ion binding"/>
    <property type="evidence" value="ECO:0007669"/>
    <property type="project" value="UniProtKB-KW"/>
</dbReference>
<evidence type="ECO:0000256" key="5">
    <source>
        <dbReference type="PROSITE-ProRule" id="PRU00276"/>
    </source>
</evidence>
<evidence type="ECO:0000256" key="7">
    <source>
        <dbReference type="SAM" id="SignalP"/>
    </source>
</evidence>
<evidence type="ECO:0000256" key="6">
    <source>
        <dbReference type="SAM" id="MobiDB-lite"/>
    </source>
</evidence>